<dbReference type="GO" id="GO:0022857">
    <property type="term" value="F:transmembrane transporter activity"/>
    <property type="evidence" value="ECO:0007669"/>
    <property type="project" value="TreeGrafter"/>
</dbReference>
<evidence type="ECO:0000259" key="10">
    <source>
        <dbReference type="PROSITE" id="PS50893"/>
    </source>
</evidence>
<dbReference type="GO" id="GO:0016887">
    <property type="term" value="F:ATP hydrolysis activity"/>
    <property type="evidence" value="ECO:0007669"/>
    <property type="project" value="InterPro"/>
</dbReference>
<evidence type="ECO:0000256" key="8">
    <source>
        <dbReference type="ARBA" id="ARBA00038388"/>
    </source>
</evidence>
<dbReference type="AlphaFoldDB" id="A0A4E0QMH1"/>
<evidence type="ECO:0000256" key="4">
    <source>
        <dbReference type="ARBA" id="ARBA00022741"/>
    </source>
</evidence>
<dbReference type="PROSITE" id="PS50893">
    <property type="entry name" value="ABC_TRANSPORTER_2"/>
    <property type="match status" value="1"/>
</dbReference>
<keyword evidence="5 11" id="KW-0067">ATP-binding</keyword>
<evidence type="ECO:0000313" key="11">
    <source>
        <dbReference type="EMBL" id="TGO02208.1"/>
    </source>
</evidence>
<name>A0A4E0QMH1_9GAMM</name>
<sequence>MNTSIISLTNVSRSFTSGLGKKIEILKSINLTIEPGSFNVIRGESGSGKTTILRILGMLDRGFTGDYDFGNHVVNVQPDWFIDELRAKNLGFIFQEGRLFNHMNLQKNIAIPLQLHARKFTPGQTDQTIKSLVPHFFGNNKNAQILQLMPSTASGGEKQRASIMRAVINSPSIILADEPTASLNGTLKNEVVKHLQSLCNNGHTVIVVSHDSVFYHYGRQLELKNGELKEISTHDAKPAKQKTLSIKSPTPTENLFWGWKPRASMGVLFNQIIQETLSRPIFLSLILIALIVGVCQVSVFSSVIIGVQNYVDDAMTTGSRLNRVEIKPKKQDRSQQNRFPVKSEIASWDNVDDVVPRRITLARLMTAQKEVNTYTVMGLHQNDPEYNLLEFVAGGTFTGNHDQLEVIVTVALLGDLFDTLESGETNYQSFIGKKVGIILLQFTKFGKIKKETTVFLTIKGIILHAEGGRQLYLPNTTHLVFDRYKMDRVDKYSLPLNDAADTWQDQQVVLDMANFPWEDSLHIYAKEMRDVMPIIKDVAKLGYKPKSDIWQFKWALDIQDTAWNIFLPLLILIILGVAITVSANIFTSAKLRERELALWRVLGMRRGDLVLTQVLSTVLSVTLGTIFGLAMSWVIVEQSKSLLVQRSAEAAMQSAVKSTQNFDAIFAPVSQFYLWIFLSALVIGIIASLYPAFRTAKTDPAKVLQS</sequence>
<dbReference type="Proteomes" id="UP000030428">
    <property type="component" value="Unassembled WGS sequence"/>
</dbReference>
<dbReference type="InterPro" id="IPR003593">
    <property type="entry name" value="AAA+_ATPase"/>
</dbReference>
<gene>
    <name evidence="11" type="ORF">PN36_28650</name>
</gene>
<dbReference type="Pfam" id="PF12704">
    <property type="entry name" value="MacB_PCD"/>
    <property type="match status" value="1"/>
</dbReference>
<feature type="transmembrane region" description="Helical" evidence="9">
    <location>
        <begin position="672"/>
        <end position="693"/>
    </location>
</feature>
<dbReference type="InterPro" id="IPR027417">
    <property type="entry name" value="P-loop_NTPase"/>
</dbReference>
<dbReference type="Pfam" id="PF00005">
    <property type="entry name" value="ABC_tran"/>
    <property type="match status" value="1"/>
</dbReference>
<keyword evidence="2" id="KW-1003">Cell membrane</keyword>
<feature type="domain" description="ABC transporter" evidence="10">
    <location>
        <begin position="6"/>
        <end position="250"/>
    </location>
</feature>
<keyword evidence="3 9" id="KW-0812">Transmembrane</keyword>
<evidence type="ECO:0000256" key="3">
    <source>
        <dbReference type="ARBA" id="ARBA00022692"/>
    </source>
</evidence>
<evidence type="ECO:0000256" key="7">
    <source>
        <dbReference type="ARBA" id="ARBA00023136"/>
    </source>
</evidence>
<feature type="transmembrane region" description="Helical" evidence="9">
    <location>
        <begin position="610"/>
        <end position="636"/>
    </location>
</feature>
<comment type="subcellular location">
    <subcellularLocation>
        <location evidence="1">Cell inner membrane</location>
        <topology evidence="1">Multi-pass membrane protein</topology>
    </subcellularLocation>
</comment>
<dbReference type="Pfam" id="PF02687">
    <property type="entry name" value="FtsX"/>
    <property type="match status" value="1"/>
</dbReference>
<comment type="similarity">
    <text evidence="8">Belongs to the ABC transporter superfamily. Macrolide exporter (TC 3.A.1.122) family.</text>
</comment>
<dbReference type="GO" id="GO:0005886">
    <property type="term" value="C:plasma membrane"/>
    <property type="evidence" value="ECO:0007669"/>
    <property type="project" value="UniProtKB-SubCell"/>
</dbReference>
<reference evidence="11 12" key="1">
    <citation type="journal article" date="2016" name="Front. Microbiol.">
        <title>Single-Cell (Meta-)Genomics of a Dimorphic Candidatus Thiomargarita nelsonii Reveals Genomic Plasticity.</title>
        <authorList>
            <person name="Flood B.E."/>
            <person name="Fliss P."/>
            <person name="Jones D.S."/>
            <person name="Dick G.J."/>
            <person name="Jain S."/>
            <person name="Kaster A.K."/>
            <person name="Winkel M."/>
            <person name="Mussmann M."/>
            <person name="Bailey J."/>
        </authorList>
    </citation>
    <scope>NUCLEOTIDE SEQUENCE [LARGE SCALE GENOMIC DNA]</scope>
    <source>
        <strain evidence="11">Hydrate Ridge</strain>
    </source>
</reference>
<dbReference type="PANTHER" id="PTHR24220:SF86">
    <property type="entry name" value="ABC TRANSPORTER ABCH.1"/>
    <property type="match status" value="1"/>
</dbReference>
<evidence type="ECO:0000256" key="6">
    <source>
        <dbReference type="ARBA" id="ARBA00022989"/>
    </source>
</evidence>
<dbReference type="InterPro" id="IPR015854">
    <property type="entry name" value="ABC_transpr_LolD-like"/>
</dbReference>
<evidence type="ECO:0000256" key="5">
    <source>
        <dbReference type="ARBA" id="ARBA00022840"/>
    </source>
</evidence>
<feature type="transmembrane region" description="Helical" evidence="9">
    <location>
        <begin position="565"/>
        <end position="589"/>
    </location>
</feature>
<keyword evidence="12" id="KW-1185">Reference proteome</keyword>
<evidence type="ECO:0000256" key="9">
    <source>
        <dbReference type="SAM" id="Phobius"/>
    </source>
</evidence>
<proteinExistence type="inferred from homology"/>
<evidence type="ECO:0000256" key="1">
    <source>
        <dbReference type="ARBA" id="ARBA00004429"/>
    </source>
</evidence>
<evidence type="ECO:0000256" key="2">
    <source>
        <dbReference type="ARBA" id="ARBA00022475"/>
    </source>
</evidence>
<dbReference type="PANTHER" id="PTHR24220">
    <property type="entry name" value="IMPORT ATP-BINDING PROTEIN"/>
    <property type="match status" value="1"/>
</dbReference>
<dbReference type="GO" id="GO:0005524">
    <property type="term" value="F:ATP binding"/>
    <property type="evidence" value="ECO:0007669"/>
    <property type="project" value="UniProtKB-KW"/>
</dbReference>
<keyword evidence="7 9" id="KW-0472">Membrane</keyword>
<dbReference type="InterPro" id="IPR003439">
    <property type="entry name" value="ABC_transporter-like_ATP-bd"/>
</dbReference>
<accession>A0A4E0QMH1</accession>
<comment type="caution">
    <text evidence="11">The sequence shown here is derived from an EMBL/GenBank/DDBJ whole genome shotgun (WGS) entry which is preliminary data.</text>
</comment>
<organism evidence="11 12">
    <name type="scientific">Candidatus Thiomargarita nelsonii</name>
    <dbReference type="NCBI Taxonomy" id="1003181"/>
    <lineage>
        <taxon>Bacteria</taxon>
        <taxon>Pseudomonadati</taxon>
        <taxon>Pseudomonadota</taxon>
        <taxon>Gammaproteobacteria</taxon>
        <taxon>Thiotrichales</taxon>
        <taxon>Thiotrichaceae</taxon>
        <taxon>Thiomargarita</taxon>
    </lineage>
</organism>
<dbReference type="InterPro" id="IPR025857">
    <property type="entry name" value="MacB_PCD"/>
</dbReference>
<dbReference type="SUPFAM" id="SSF52540">
    <property type="entry name" value="P-loop containing nucleoside triphosphate hydrolases"/>
    <property type="match status" value="1"/>
</dbReference>
<dbReference type="InterPro" id="IPR003838">
    <property type="entry name" value="ABC3_permease_C"/>
</dbReference>
<dbReference type="EMBL" id="JSZA02000189">
    <property type="protein sequence ID" value="TGO02208.1"/>
    <property type="molecule type" value="Genomic_DNA"/>
</dbReference>
<dbReference type="Gene3D" id="3.40.50.300">
    <property type="entry name" value="P-loop containing nucleotide triphosphate hydrolases"/>
    <property type="match status" value="1"/>
</dbReference>
<keyword evidence="6 9" id="KW-1133">Transmembrane helix</keyword>
<evidence type="ECO:0000313" key="12">
    <source>
        <dbReference type="Proteomes" id="UP000030428"/>
    </source>
</evidence>
<keyword evidence="4" id="KW-0547">Nucleotide-binding</keyword>
<protein>
    <submittedName>
        <fullName evidence="11">ABC transporter ATP-binding protein</fullName>
    </submittedName>
</protein>
<dbReference type="SMART" id="SM00382">
    <property type="entry name" value="AAA"/>
    <property type="match status" value="1"/>
</dbReference>